<protein>
    <submittedName>
        <fullName evidence="1">Uncharacterized protein</fullName>
    </submittedName>
</protein>
<comment type="caution">
    <text evidence="1">The sequence shown here is derived from an EMBL/GenBank/DDBJ whole genome shotgun (WGS) entry which is preliminary data.</text>
</comment>
<reference evidence="1" key="1">
    <citation type="submission" date="2022-05" db="EMBL/GenBank/DDBJ databases">
        <title>Comparative Genomics of Spacecraft Associated Microbes.</title>
        <authorList>
            <person name="Tran M.T."/>
            <person name="Wright A."/>
            <person name="Seuylemezian A."/>
            <person name="Eisen J."/>
            <person name="Coil D."/>
        </authorList>
    </citation>
    <scope>NUCLEOTIDE SEQUENCE</scope>
    <source>
        <strain evidence="1">FAIRING 10M-2.2</strain>
    </source>
</reference>
<accession>A0ACC6A892</accession>
<sequence length="87" mass="10225">MRHGYKQLPQMSLYQSQILYNMYADANDENEINALYEHILNNNALQYPDYVDVVELLGDEPYGPYNEIGIQKRIDAYFVACKEWGNE</sequence>
<evidence type="ECO:0000313" key="2">
    <source>
        <dbReference type="Proteomes" id="UP001202289"/>
    </source>
</evidence>
<name>A0ACC6A892_9BACI</name>
<proteinExistence type="predicted"/>
<evidence type="ECO:0000313" key="1">
    <source>
        <dbReference type="EMBL" id="MCM3736464.1"/>
    </source>
</evidence>
<gene>
    <name evidence="1" type="ORF">M3215_11670</name>
</gene>
<organism evidence="1 2">
    <name type="scientific">Bacillus cytotoxicus</name>
    <dbReference type="NCBI Taxonomy" id="580165"/>
    <lineage>
        <taxon>Bacteria</taxon>
        <taxon>Bacillati</taxon>
        <taxon>Bacillota</taxon>
        <taxon>Bacilli</taxon>
        <taxon>Bacillales</taxon>
        <taxon>Bacillaceae</taxon>
        <taxon>Bacillus</taxon>
        <taxon>Bacillus cereus group</taxon>
    </lineage>
</organism>
<dbReference type="Proteomes" id="UP001202289">
    <property type="component" value="Unassembled WGS sequence"/>
</dbReference>
<dbReference type="EMBL" id="JAMBOP010000012">
    <property type="protein sequence ID" value="MCM3736464.1"/>
    <property type="molecule type" value="Genomic_DNA"/>
</dbReference>
<keyword evidence="2" id="KW-1185">Reference proteome</keyword>